<proteinExistence type="predicted"/>
<protein>
    <submittedName>
        <fullName evidence="1">Uncharacterized protein</fullName>
    </submittedName>
</protein>
<name>A0ACC3C5E5_PYRYE</name>
<evidence type="ECO:0000313" key="1">
    <source>
        <dbReference type="EMBL" id="KAK1865008.1"/>
    </source>
</evidence>
<reference evidence="1" key="1">
    <citation type="submission" date="2019-11" db="EMBL/GenBank/DDBJ databases">
        <title>Nori genome reveals adaptations in red seaweeds to the harsh intertidal environment.</title>
        <authorList>
            <person name="Wang D."/>
            <person name="Mao Y."/>
        </authorList>
    </citation>
    <scope>NUCLEOTIDE SEQUENCE</scope>
    <source>
        <tissue evidence="1">Gametophyte</tissue>
    </source>
</reference>
<sequence>MPALHITPWSTWAEWTYLHDLARRGPPAAATPALATYRARHPAALPLAIESTFALQSLLGAPPSYAARLALALALVRLVNGLTDRLQPRAATAAARPVATLAAAAGLPAGWVALRHDAVHAELPSWAELAAAGREAVTWLAGRGEAVVRAAKRRTVRPLRAAELHAVASLLRVPGGQIVPVEKDPLGMGGGTGGMSRC</sequence>
<accession>A0ACC3C5E5</accession>
<organism evidence="1 2">
    <name type="scientific">Pyropia yezoensis</name>
    <name type="common">Susabi-nori</name>
    <name type="synonym">Porphyra yezoensis</name>
    <dbReference type="NCBI Taxonomy" id="2788"/>
    <lineage>
        <taxon>Eukaryota</taxon>
        <taxon>Rhodophyta</taxon>
        <taxon>Bangiophyceae</taxon>
        <taxon>Bangiales</taxon>
        <taxon>Bangiaceae</taxon>
        <taxon>Pyropia</taxon>
    </lineage>
</organism>
<dbReference type="EMBL" id="CM020619">
    <property type="protein sequence ID" value="KAK1865008.1"/>
    <property type="molecule type" value="Genomic_DNA"/>
</dbReference>
<gene>
    <name evidence="1" type="ORF">I4F81_007544</name>
</gene>
<evidence type="ECO:0000313" key="2">
    <source>
        <dbReference type="Proteomes" id="UP000798662"/>
    </source>
</evidence>
<keyword evidence="2" id="KW-1185">Reference proteome</keyword>
<dbReference type="Proteomes" id="UP000798662">
    <property type="component" value="Chromosome 2"/>
</dbReference>
<comment type="caution">
    <text evidence="1">The sequence shown here is derived from an EMBL/GenBank/DDBJ whole genome shotgun (WGS) entry which is preliminary data.</text>
</comment>